<gene>
    <name evidence="2" type="ORF">C8F04DRAFT_1146867</name>
</gene>
<name>A0AAD6S4D5_9AGAR</name>
<dbReference type="AlphaFoldDB" id="A0AAD6S4D5"/>
<proteinExistence type="predicted"/>
<dbReference type="Proteomes" id="UP001218188">
    <property type="component" value="Unassembled WGS sequence"/>
</dbReference>
<feature type="transmembrane region" description="Helical" evidence="1">
    <location>
        <begin position="7"/>
        <end position="29"/>
    </location>
</feature>
<evidence type="ECO:0000313" key="2">
    <source>
        <dbReference type="EMBL" id="KAJ7019720.1"/>
    </source>
</evidence>
<dbReference type="EMBL" id="JARJCM010000285">
    <property type="protein sequence ID" value="KAJ7019720.1"/>
    <property type="molecule type" value="Genomic_DNA"/>
</dbReference>
<organism evidence="2 3">
    <name type="scientific">Mycena alexandri</name>
    <dbReference type="NCBI Taxonomy" id="1745969"/>
    <lineage>
        <taxon>Eukaryota</taxon>
        <taxon>Fungi</taxon>
        <taxon>Dikarya</taxon>
        <taxon>Basidiomycota</taxon>
        <taxon>Agaricomycotina</taxon>
        <taxon>Agaricomycetes</taxon>
        <taxon>Agaricomycetidae</taxon>
        <taxon>Agaricales</taxon>
        <taxon>Marasmiineae</taxon>
        <taxon>Mycenaceae</taxon>
        <taxon>Mycena</taxon>
    </lineage>
</organism>
<evidence type="ECO:0000256" key="1">
    <source>
        <dbReference type="SAM" id="Phobius"/>
    </source>
</evidence>
<protein>
    <submittedName>
        <fullName evidence="2">Uncharacterized protein</fullName>
    </submittedName>
</protein>
<reference evidence="2" key="1">
    <citation type="submission" date="2023-03" db="EMBL/GenBank/DDBJ databases">
        <title>Massive genome expansion in bonnet fungi (Mycena s.s.) driven by repeated elements and novel gene families across ecological guilds.</title>
        <authorList>
            <consortium name="Lawrence Berkeley National Laboratory"/>
            <person name="Harder C.B."/>
            <person name="Miyauchi S."/>
            <person name="Viragh M."/>
            <person name="Kuo A."/>
            <person name="Thoen E."/>
            <person name="Andreopoulos B."/>
            <person name="Lu D."/>
            <person name="Skrede I."/>
            <person name="Drula E."/>
            <person name="Henrissat B."/>
            <person name="Morin E."/>
            <person name="Kohler A."/>
            <person name="Barry K."/>
            <person name="LaButti K."/>
            <person name="Morin E."/>
            <person name="Salamov A."/>
            <person name="Lipzen A."/>
            <person name="Mereny Z."/>
            <person name="Hegedus B."/>
            <person name="Baldrian P."/>
            <person name="Stursova M."/>
            <person name="Weitz H."/>
            <person name="Taylor A."/>
            <person name="Grigoriev I.V."/>
            <person name="Nagy L.G."/>
            <person name="Martin F."/>
            <person name="Kauserud H."/>
        </authorList>
    </citation>
    <scope>NUCLEOTIDE SEQUENCE</scope>
    <source>
        <strain evidence="2">CBHHK200</strain>
    </source>
</reference>
<keyword evidence="1" id="KW-0472">Membrane</keyword>
<comment type="caution">
    <text evidence="2">The sequence shown here is derived from an EMBL/GenBank/DDBJ whole genome shotgun (WGS) entry which is preliminary data.</text>
</comment>
<evidence type="ECO:0000313" key="3">
    <source>
        <dbReference type="Proteomes" id="UP001218188"/>
    </source>
</evidence>
<accession>A0AAD6S4D5</accession>
<sequence length="70" mass="8408">MEFPTPTCFLSFFSFFFHIVFVAYCVAYFSLSRFLFVPSFFFLFLLSYFRLLQSLSSRMTPWVVAWTLLV</sequence>
<keyword evidence="1" id="KW-0812">Transmembrane</keyword>
<keyword evidence="1" id="KW-1133">Transmembrane helix</keyword>
<feature type="transmembrane region" description="Helical" evidence="1">
    <location>
        <begin position="35"/>
        <end position="52"/>
    </location>
</feature>
<keyword evidence="3" id="KW-1185">Reference proteome</keyword>